<dbReference type="EMBL" id="JBHUPB010000004">
    <property type="protein sequence ID" value="MFD2966888.1"/>
    <property type="molecule type" value="Genomic_DNA"/>
</dbReference>
<comment type="caution">
    <text evidence="2">The sequence shown here is derived from an EMBL/GenBank/DDBJ whole genome shotgun (WGS) entry which is preliminary data.</text>
</comment>
<evidence type="ECO:0000256" key="1">
    <source>
        <dbReference type="SAM" id="MobiDB-lite"/>
    </source>
</evidence>
<evidence type="ECO:0000313" key="2">
    <source>
        <dbReference type="EMBL" id="MFD2966888.1"/>
    </source>
</evidence>
<keyword evidence="3" id="KW-1185">Reference proteome</keyword>
<gene>
    <name evidence="2" type="ORF">ACFS7Y_05795</name>
</gene>
<feature type="compositionally biased region" description="Low complexity" evidence="1">
    <location>
        <begin position="39"/>
        <end position="49"/>
    </location>
</feature>
<name>A0ABW6BEB1_9SPHI</name>
<dbReference type="RefSeq" id="WP_320182587.1">
    <property type="nucleotide sequence ID" value="NZ_CP138332.1"/>
</dbReference>
<feature type="region of interest" description="Disordered" evidence="1">
    <location>
        <begin position="39"/>
        <end position="66"/>
    </location>
</feature>
<proteinExistence type="predicted"/>
<feature type="compositionally biased region" description="Basic and acidic residues" evidence="1">
    <location>
        <begin position="53"/>
        <end position="66"/>
    </location>
</feature>
<dbReference type="Proteomes" id="UP001597525">
    <property type="component" value="Unassembled WGS sequence"/>
</dbReference>
<evidence type="ECO:0000313" key="3">
    <source>
        <dbReference type="Proteomes" id="UP001597525"/>
    </source>
</evidence>
<protein>
    <submittedName>
        <fullName evidence="2">Uncharacterized protein</fullName>
    </submittedName>
</protein>
<organism evidence="2 3">
    <name type="scientific">Sphingobacterium bambusae</name>
    <dbReference type="NCBI Taxonomy" id="662858"/>
    <lineage>
        <taxon>Bacteria</taxon>
        <taxon>Pseudomonadati</taxon>
        <taxon>Bacteroidota</taxon>
        <taxon>Sphingobacteriia</taxon>
        <taxon>Sphingobacteriales</taxon>
        <taxon>Sphingobacteriaceae</taxon>
        <taxon>Sphingobacterium</taxon>
    </lineage>
</organism>
<accession>A0ABW6BEB1</accession>
<feature type="region of interest" description="Disordered" evidence="1">
    <location>
        <begin position="1"/>
        <end position="25"/>
    </location>
</feature>
<sequence>MNINLQKNKRSEDKKSKNYAPPQSIVTTVRMEMGIAASSTTVTPTNSSNQIHEQYDLQDQDREFDW</sequence>
<reference evidence="3" key="1">
    <citation type="journal article" date="2019" name="Int. J. Syst. Evol. Microbiol.">
        <title>The Global Catalogue of Microorganisms (GCM) 10K type strain sequencing project: providing services to taxonomists for standard genome sequencing and annotation.</title>
        <authorList>
            <consortium name="The Broad Institute Genomics Platform"/>
            <consortium name="The Broad Institute Genome Sequencing Center for Infectious Disease"/>
            <person name="Wu L."/>
            <person name="Ma J."/>
        </authorList>
    </citation>
    <scope>NUCLEOTIDE SEQUENCE [LARGE SCALE GENOMIC DNA]</scope>
    <source>
        <strain evidence="3">KCTC 22814</strain>
    </source>
</reference>